<dbReference type="PANTHER" id="PTHR21032:SF0">
    <property type="entry name" value="G PATCH DOMAIN-CONTAINING PROTEIN 11"/>
    <property type="match status" value="1"/>
</dbReference>
<dbReference type="GO" id="GO:0003676">
    <property type="term" value="F:nucleic acid binding"/>
    <property type="evidence" value="ECO:0007669"/>
    <property type="project" value="InterPro"/>
</dbReference>
<proteinExistence type="inferred from homology"/>
<dbReference type="InterPro" id="IPR000467">
    <property type="entry name" value="G_patch_dom"/>
</dbReference>
<name>A0AAD5KSW8_9CRUS</name>
<evidence type="ECO:0000313" key="6">
    <source>
        <dbReference type="EMBL" id="KAI9559896.1"/>
    </source>
</evidence>
<gene>
    <name evidence="6" type="ORF">GHT06_013903</name>
</gene>
<accession>A0AAD5KSW8</accession>
<protein>
    <recommendedName>
        <fullName evidence="2">G patch domain-containing protein 11</fullName>
    </recommendedName>
    <alternativeName>
        <fullName evidence="3">Coiled-coil domain-containing protein 75</fullName>
    </alternativeName>
</protein>
<evidence type="ECO:0000256" key="4">
    <source>
        <dbReference type="SAM" id="MobiDB-lite"/>
    </source>
</evidence>
<reference evidence="6 7" key="1">
    <citation type="submission" date="2022-05" db="EMBL/GenBank/DDBJ databases">
        <title>A multi-omics perspective on studying reproductive biology in Daphnia sinensis.</title>
        <authorList>
            <person name="Jia J."/>
        </authorList>
    </citation>
    <scope>NUCLEOTIDE SEQUENCE [LARGE SCALE GENOMIC DNA]</scope>
    <source>
        <strain evidence="6 7">WSL</strain>
    </source>
</reference>
<comment type="caution">
    <text evidence="6">The sequence shown here is derived from an EMBL/GenBank/DDBJ whole genome shotgun (WGS) entry which is preliminary data.</text>
</comment>
<sequence>MADTDEEPDYMSEEFLAACVKDVRPGLVFKQSTKRQFQLEEQHRSANEKMRKLNKPVRVLEAEKREEGLNTAISSQNKGFAMLQKMGYNPGKGLGKTEEGRVEPVAVEIKATRAGLGREAAVKDILQRKMTMLQNRISSQNSSTSVTEFRNRKKDEAVQKLVLVDLRKSQRMCQVLDEEKNIPEPAEPWFWPQVVKEPEESDQEDKDVEEKEEEQLLEPGEQLELITAYLRQVHWYCTWCATKFNDDQDLTSSCPGATRDEH</sequence>
<dbReference type="PROSITE" id="PS50174">
    <property type="entry name" value="G_PATCH"/>
    <property type="match status" value="1"/>
</dbReference>
<comment type="similarity">
    <text evidence="1">Belongs to the GPATCH11 family.</text>
</comment>
<dbReference type="GO" id="GO:0000776">
    <property type="term" value="C:kinetochore"/>
    <property type="evidence" value="ECO:0007669"/>
    <property type="project" value="TreeGrafter"/>
</dbReference>
<keyword evidence="7" id="KW-1185">Reference proteome</keyword>
<dbReference type="Proteomes" id="UP000820818">
    <property type="component" value="Linkage Group LG4"/>
</dbReference>
<evidence type="ECO:0000259" key="5">
    <source>
        <dbReference type="PROSITE" id="PS50174"/>
    </source>
</evidence>
<feature type="compositionally biased region" description="Acidic residues" evidence="4">
    <location>
        <begin position="199"/>
        <end position="216"/>
    </location>
</feature>
<feature type="domain" description="G-patch" evidence="5">
    <location>
        <begin position="75"/>
        <end position="121"/>
    </location>
</feature>
<dbReference type="PANTHER" id="PTHR21032">
    <property type="entry name" value="G PATCH DOMAIN-CONTAINING PROTEIN 11"/>
    <property type="match status" value="1"/>
</dbReference>
<dbReference type="Pfam" id="PF01585">
    <property type="entry name" value="G-patch"/>
    <property type="match status" value="1"/>
</dbReference>
<evidence type="ECO:0000313" key="7">
    <source>
        <dbReference type="Proteomes" id="UP000820818"/>
    </source>
</evidence>
<organism evidence="6 7">
    <name type="scientific">Daphnia sinensis</name>
    <dbReference type="NCBI Taxonomy" id="1820382"/>
    <lineage>
        <taxon>Eukaryota</taxon>
        <taxon>Metazoa</taxon>
        <taxon>Ecdysozoa</taxon>
        <taxon>Arthropoda</taxon>
        <taxon>Crustacea</taxon>
        <taxon>Branchiopoda</taxon>
        <taxon>Diplostraca</taxon>
        <taxon>Cladocera</taxon>
        <taxon>Anomopoda</taxon>
        <taxon>Daphniidae</taxon>
        <taxon>Daphnia</taxon>
        <taxon>Daphnia similis group</taxon>
    </lineage>
</organism>
<dbReference type="SMART" id="SM01173">
    <property type="entry name" value="DUF4187"/>
    <property type="match status" value="1"/>
</dbReference>
<evidence type="ECO:0000256" key="3">
    <source>
        <dbReference type="ARBA" id="ARBA00030688"/>
    </source>
</evidence>
<dbReference type="EMBL" id="WJBH02000004">
    <property type="protein sequence ID" value="KAI9559896.1"/>
    <property type="molecule type" value="Genomic_DNA"/>
</dbReference>
<feature type="region of interest" description="Disordered" evidence="4">
    <location>
        <begin position="187"/>
        <end position="217"/>
    </location>
</feature>
<dbReference type="AlphaFoldDB" id="A0AAD5KSW8"/>
<dbReference type="InterPro" id="IPR039249">
    <property type="entry name" value="GPATCH11"/>
</dbReference>
<dbReference type="SMART" id="SM00443">
    <property type="entry name" value="G_patch"/>
    <property type="match status" value="1"/>
</dbReference>
<dbReference type="Pfam" id="PF13821">
    <property type="entry name" value="DUF4187"/>
    <property type="match status" value="1"/>
</dbReference>
<dbReference type="InterPro" id="IPR025239">
    <property type="entry name" value="DUF4187"/>
</dbReference>
<evidence type="ECO:0000256" key="1">
    <source>
        <dbReference type="ARBA" id="ARBA00007140"/>
    </source>
</evidence>
<evidence type="ECO:0000256" key="2">
    <source>
        <dbReference type="ARBA" id="ARBA00021978"/>
    </source>
</evidence>